<accession>A0A934SE41</accession>
<dbReference type="AlphaFoldDB" id="A0A934SE41"/>
<comment type="caution">
    <text evidence="1">The sequence shown here is derived from an EMBL/GenBank/DDBJ whole genome shotgun (WGS) entry which is preliminary data.</text>
</comment>
<gene>
    <name evidence="1" type="ORF">JIN85_18645</name>
</gene>
<reference evidence="1" key="1">
    <citation type="submission" date="2021-01" db="EMBL/GenBank/DDBJ databases">
        <title>Modified the classification status of verrucomicrobia.</title>
        <authorList>
            <person name="Feng X."/>
        </authorList>
    </citation>
    <scope>NUCLEOTIDE SEQUENCE</scope>
    <source>
        <strain evidence="1">KCTC 22041</strain>
    </source>
</reference>
<proteinExistence type="predicted"/>
<evidence type="ECO:0000313" key="2">
    <source>
        <dbReference type="Proteomes" id="UP000603141"/>
    </source>
</evidence>
<dbReference type="RefSeq" id="WP_200273633.1">
    <property type="nucleotide sequence ID" value="NZ_JAENIJ010000050.1"/>
</dbReference>
<organism evidence="1 2">
    <name type="scientific">Luteolibacter pohnpeiensis</name>
    <dbReference type="NCBI Taxonomy" id="454153"/>
    <lineage>
        <taxon>Bacteria</taxon>
        <taxon>Pseudomonadati</taxon>
        <taxon>Verrucomicrobiota</taxon>
        <taxon>Verrucomicrobiia</taxon>
        <taxon>Verrucomicrobiales</taxon>
        <taxon>Verrucomicrobiaceae</taxon>
        <taxon>Luteolibacter</taxon>
    </lineage>
</organism>
<sequence length="133" mass="15427">MKLRRWKRPLLIASCLVVPMAGAVAIWLLQEVEYERISSPDGGYTAIVTYRRIEAFRPSIPGQSGEKAGFIRIKDMAERNYGKIGIPMVWMSRDLEWTDLGASLKLICEWNFAKREYRFCNESQTEEMVKYAK</sequence>
<dbReference type="EMBL" id="JAENIJ010000050">
    <property type="protein sequence ID" value="MBK1884442.1"/>
    <property type="molecule type" value="Genomic_DNA"/>
</dbReference>
<dbReference type="Proteomes" id="UP000603141">
    <property type="component" value="Unassembled WGS sequence"/>
</dbReference>
<name>A0A934SE41_9BACT</name>
<keyword evidence="2" id="KW-1185">Reference proteome</keyword>
<evidence type="ECO:0000313" key="1">
    <source>
        <dbReference type="EMBL" id="MBK1884442.1"/>
    </source>
</evidence>
<protein>
    <submittedName>
        <fullName evidence="1">Uncharacterized protein</fullName>
    </submittedName>
</protein>